<dbReference type="OrthoDB" id="5339547at2"/>
<protein>
    <recommendedName>
        <fullName evidence="4">Rod shape-determining protein MreD</fullName>
    </recommendedName>
</protein>
<accession>I3XVQ4</accession>
<dbReference type="eggNOG" id="ENOG50319J3">
    <property type="taxonomic scope" value="Bacteria"/>
</dbReference>
<proteinExistence type="predicted"/>
<feature type="transmembrane region" description="Helical" evidence="1">
    <location>
        <begin position="103"/>
        <end position="126"/>
    </location>
</feature>
<keyword evidence="1" id="KW-1133">Transmembrane helix</keyword>
<gene>
    <name evidence="2" type="ordered locus">Sulba_0723</name>
</gene>
<dbReference type="HOGENOM" id="CLU_134898_0_0_7"/>
<keyword evidence="1" id="KW-0812">Transmembrane</keyword>
<evidence type="ECO:0008006" key="4">
    <source>
        <dbReference type="Google" id="ProtNLM"/>
    </source>
</evidence>
<evidence type="ECO:0000256" key="1">
    <source>
        <dbReference type="SAM" id="Phobius"/>
    </source>
</evidence>
<name>I3XVQ4_SULBS</name>
<feature type="transmembrane region" description="Helical" evidence="1">
    <location>
        <begin position="73"/>
        <end position="91"/>
    </location>
</feature>
<dbReference type="STRING" id="760154.Sulba_0723"/>
<keyword evidence="1" id="KW-0472">Membrane</keyword>
<feature type="transmembrane region" description="Helical" evidence="1">
    <location>
        <begin position="138"/>
        <end position="156"/>
    </location>
</feature>
<sequence>MRRNSTYQNHLTLFWLSLWLLLGHSLSALYPLIPSFVGVVFCYLLLHAHDREKNAIPLLLGFTYLFLYDVNKGFYLFSYVILFVFVYQFVVHKVQVTFTCNNCILAVYVSIAYLGHYLLNMFLAYLDNETFPYFSSYYFYYIAVDSILSFMLFRIVR</sequence>
<dbReference type="EMBL" id="CP003333">
    <property type="protein sequence ID" value="AFL68028.1"/>
    <property type="molecule type" value="Genomic_DNA"/>
</dbReference>
<evidence type="ECO:0000313" key="3">
    <source>
        <dbReference type="Proteomes" id="UP000006176"/>
    </source>
</evidence>
<organism evidence="2 3">
    <name type="scientific">Sulfurospirillum barnesii (strain ATCC 700032 / DSM 10660 / SES-3)</name>
    <dbReference type="NCBI Taxonomy" id="760154"/>
    <lineage>
        <taxon>Bacteria</taxon>
        <taxon>Pseudomonadati</taxon>
        <taxon>Campylobacterota</taxon>
        <taxon>Epsilonproteobacteria</taxon>
        <taxon>Campylobacterales</taxon>
        <taxon>Sulfurospirillaceae</taxon>
        <taxon>Sulfurospirillum</taxon>
    </lineage>
</organism>
<dbReference type="KEGG" id="sba:Sulba_0723"/>
<keyword evidence="3" id="KW-1185">Reference proteome</keyword>
<reference evidence="2 3" key="1">
    <citation type="submission" date="2012-06" db="EMBL/GenBank/DDBJ databases">
        <title>Complete sequence of Sulfurospirillum barnesii SES-3.</title>
        <authorList>
            <consortium name="US DOE Joint Genome Institute"/>
            <person name="Lucas S."/>
            <person name="Han J."/>
            <person name="Lapidus A."/>
            <person name="Cheng J.-F."/>
            <person name="Goodwin L."/>
            <person name="Pitluck S."/>
            <person name="Peters L."/>
            <person name="Ovchinnikova G."/>
            <person name="Lu M."/>
            <person name="Detter J.C."/>
            <person name="Han C."/>
            <person name="Tapia R."/>
            <person name="Land M."/>
            <person name="Hauser L."/>
            <person name="Kyrpides N."/>
            <person name="Ivanova N."/>
            <person name="Pagani I."/>
            <person name="Stolz J."/>
            <person name="Arkin A."/>
            <person name="Dehal P."/>
            <person name="Oremland R."/>
            <person name="Saltikov C."/>
            <person name="Basu P."/>
            <person name="Hollibaugh J."/>
            <person name="Newman D."/>
            <person name="Stolyar S."/>
            <person name="Hazen T."/>
            <person name="Woyke T."/>
        </authorList>
    </citation>
    <scope>NUCLEOTIDE SEQUENCE [LARGE SCALE GENOMIC DNA]</scope>
    <source>
        <strain evidence="3">ATCC 700032 / DSM 10660 / SES-3</strain>
    </source>
</reference>
<dbReference type="RefSeq" id="WP_014768908.1">
    <property type="nucleotide sequence ID" value="NC_018002.1"/>
</dbReference>
<dbReference type="AlphaFoldDB" id="I3XVQ4"/>
<evidence type="ECO:0000313" key="2">
    <source>
        <dbReference type="EMBL" id="AFL68028.1"/>
    </source>
</evidence>
<dbReference type="PATRIC" id="fig|760154.4.peg.721"/>
<dbReference type="Proteomes" id="UP000006176">
    <property type="component" value="Chromosome"/>
</dbReference>